<dbReference type="AlphaFoldDB" id="A0A1E5SK90"/>
<reference evidence="2 3" key="1">
    <citation type="submission" date="2016-08" db="EMBL/GenBank/DDBJ databases">
        <title>Draft genome of Fabibacter sp. strain SK-8.</title>
        <authorList>
            <person name="Wong S.-K."/>
            <person name="Hamasaki K."/>
            <person name="Yoshizawa S."/>
        </authorList>
    </citation>
    <scope>NUCLEOTIDE SEQUENCE [LARGE SCALE GENOMIC DNA]</scope>
    <source>
        <strain evidence="2 3">SK-8</strain>
    </source>
</reference>
<keyword evidence="3" id="KW-1185">Reference proteome</keyword>
<dbReference type="Pfam" id="PF18939">
    <property type="entry name" value="DUF5686"/>
    <property type="match status" value="1"/>
</dbReference>
<dbReference type="Proteomes" id="UP000095552">
    <property type="component" value="Unassembled WGS sequence"/>
</dbReference>
<organism evidence="2 3">
    <name type="scientific">Roseivirga misakiensis</name>
    <dbReference type="NCBI Taxonomy" id="1563681"/>
    <lineage>
        <taxon>Bacteria</taxon>
        <taxon>Pseudomonadati</taxon>
        <taxon>Bacteroidota</taxon>
        <taxon>Cytophagia</taxon>
        <taxon>Cytophagales</taxon>
        <taxon>Roseivirgaceae</taxon>
        <taxon>Roseivirga</taxon>
    </lineage>
</organism>
<evidence type="ECO:0000313" key="2">
    <source>
        <dbReference type="EMBL" id="OEJ99539.1"/>
    </source>
</evidence>
<evidence type="ECO:0008006" key="4">
    <source>
        <dbReference type="Google" id="ProtNLM"/>
    </source>
</evidence>
<dbReference type="EMBL" id="MDGQ01000005">
    <property type="protein sequence ID" value="OEJ99539.1"/>
    <property type="molecule type" value="Genomic_DNA"/>
</dbReference>
<keyword evidence="1" id="KW-0175">Coiled coil</keyword>
<dbReference type="InterPro" id="IPR008969">
    <property type="entry name" value="CarboxyPept-like_regulatory"/>
</dbReference>
<dbReference type="Gene3D" id="2.60.40.1120">
    <property type="entry name" value="Carboxypeptidase-like, regulatory domain"/>
    <property type="match status" value="1"/>
</dbReference>
<name>A0A1E5SK90_9BACT</name>
<dbReference type="STRING" id="1563681.BFP71_08140"/>
<dbReference type="RefSeq" id="WP_069835001.1">
    <property type="nucleotide sequence ID" value="NZ_MDGQ01000005.1"/>
</dbReference>
<evidence type="ECO:0000313" key="3">
    <source>
        <dbReference type="Proteomes" id="UP000095552"/>
    </source>
</evidence>
<gene>
    <name evidence="2" type="ORF">BFP71_08140</name>
</gene>
<dbReference type="SUPFAM" id="SSF49464">
    <property type="entry name" value="Carboxypeptidase regulatory domain-like"/>
    <property type="match status" value="1"/>
</dbReference>
<protein>
    <recommendedName>
        <fullName evidence="4">Membrane receptor RagA</fullName>
    </recommendedName>
</protein>
<comment type="caution">
    <text evidence="2">The sequence shown here is derived from an EMBL/GenBank/DDBJ whole genome shotgun (WGS) entry which is preliminary data.</text>
</comment>
<sequence length="868" mass="99495">MQRLLTLTLLLILPAGLFAQGIKGTIKDNEGKAMPFASIYVQEVGTGTSSNLEGDYEIPLKSGKYTVTFQFMGFTTQVKQVQVTNGYAELNVVLVPQVIELQTVVVTGKAEDPSYTIMRKAIAKAQYHLMQNDSYSAEVYMKGTGRVTKVPWLLKRTFEKEGIDTSQVFTSESVSEISYERPNRFSEKVISVRASGQDMDNANPNSYINSSFYLPRVVNAISPLSPRAFAYYKFEYQGSFRERGYEINKIKVTPRSKGDDVFEGEIYIREDFWNIHSLNLSTSLLGFSIKIEQIYAPIEGETWMPVTQQFEFGGSIFGLAGTYSYLASVSNYKVTPNTDLDASVVLVDEKIAPAPEEIEAIKSGDLDIGVKEVFKEDKEVSRRQFKKLMKAYEKEEREEEKEPDVIRDYRYEIDSLAAKKDSLYWARLRPVPLTKKEIQGYKREDSTYVADKEKAEADSMVVRNGTKFRPKDILFGGYYKLGERLRFNFPGMLFKTRFNTVEGLNLNFTGRFIWRNDTTTRLRIEPFLRYGFGSDRLYGKVESRFGIGQREQRSTFRVSAGSYVEQFNPGIVDPFINTLYTLLREQNFMKLYQKDFAKVSWAKRFRYKYTVGASLEYASRSSLFNNDDYSIVDRDNRTFTSNTPVNAESAILPFTNSGAVKTAFTVAARPWLKFRRYNGTLIPLETTSPELRLTYRKGIDGILNSETSYDNLEFGLKTEFSLGVRARIDLDLEAGTFFGTPQLLFTDFKHFRGNRLGFSPLAVTGGFRLLDYYRHSTSQEYVSALTHIRFRKLLLTHLPVLRLSGIKENLFVNYLHTPTSDNYMEVGYTIDNVLRIFRVEFVQSFQGWQAREFAVRIGIASIFRIEEN</sequence>
<dbReference type="OrthoDB" id="983143at2"/>
<evidence type="ECO:0000256" key="1">
    <source>
        <dbReference type="SAM" id="Coils"/>
    </source>
</evidence>
<feature type="coiled-coil region" evidence="1">
    <location>
        <begin position="375"/>
        <end position="402"/>
    </location>
</feature>
<dbReference type="InterPro" id="IPR043741">
    <property type="entry name" value="DUF5686"/>
</dbReference>
<accession>A0A1E5SK90</accession>
<proteinExistence type="predicted"/>
<dbReference type="Pfam" id="PF13715">
    <property type="entry name" value="CarbopepD_reg_2"/>
    <property type="match status" value="1"/>
</dbReference>